<protein>
    <recommendedName>
        <fullName evidence="5">DUF4318 domain-containing protein</fullName>
    </recommendedName>
</protein>
<accession>A0A650MI14</accession>
<evidence type="ECO:0000313" key="1">
    <source>
        <dbReference type="EMBL" id="CAG9706871.1"/>
    </source>
</evidence>
<dbReference type="RefSeq" id="WP_125148568.1">
    <property type="nucleotide sequence ID" value="NZ_CAKJVE010000004.1"/>
</dbReference>
<dbReference type="Proteomes" id="UP000431451">
    <property type="component" value="Unassembled WGS sequence"/>
</dbReference>
<evidence type="ECO:0008006" key="5">
    <source>
        <dbReference type="Google" id="ProtNLM"/>
    </source>
</evidence>
<reference evidence="2" key="3">
    <citation type="submission" date="2022-10" db="EMBL/GenBank/DDBJ databases">
        <authorList>
            <person name="Aires J."/>
            <person name="Mesa V."/>
        </authorList>
    </citation>
    <scope>NUCLEOTIDE SEQUENCE</scope>
    <source>
        <strain evidence="2">Clostridium neonatale JD116</strain>
    </source>
</reference>
<name>A0A650MI14_9CLOT</name>
<reference evidence="1" key="2">
    <citation type="submission" date="2021-10" db="EMBL/GenBank/DDBJ databases">
        <authorList>
            <person name="Mesa V."/>
        </authorList>
    </citation>
    <scope>NUCLEOTIDE SEQUENCE</scope>
    <source>
        <strain evidence="1">CC3_PB</strain>
    </source>
</reference>
<dbReference type="Proteomes" id="UP000789738">
    <property type="component" value="Unassembled WGS sequence"/>
</dbReference>
<gene>
    <name evidence="2" type="ORF">CNEO2_190085</name>
    <name evidence="1" type="ORF">CNEO_42705</name>
    <name evidence="3" type="ORF">CNEONATNEC25_02574</name>
</gene>
<sequence length="83" mass="9635">MENILKNMLKLSVDITYEDYTVYPTVSITKDAIANYCVKEKIDYEFLENNEDDNMQVKLDGKLYEILRFNGGRGGYGIKCRPI</sequence>
<dbReference type="EMBL" id="CAKJVE010000004">
    <property type="protein sequence ID" value="CAG9706871.1"/>
    <property type="molecule type" value="Genomic_DNA"/>
</dbReference>
<reference evidence="3 4" key="1">
    <citation type="submission" date="2018-06" db="EMBL/GenBank/DDBJ databases">
        <authorList>
            <consortium name="IHU Genomes"/>
        </authorList>
    </citation>
    <scope>NUCLEOTIDE SEQUENCE [LARGE SCALE GENOMIC DNA]</scope>
    <source>
        <strain evidence="3 4">NEC25</strain>
    </source>
</reference>
<dbReference type="AlphaFoldDB" id="A0A650MI14"/>
<evidence type="ECO:0000313" key="4">
    <source>
        <dbReference type="Proteomes" id="UP000431451"/>
    </source>
</evidence>
<dbReference type="EMBL" id="CAMTCP010000110">
    <property type="protein sequence ID" value="CAI3556309.1"/>
    <property type="molecule type" value="Genomic_DNA"/>
</dbReference>
<dbReference type="EMBL" id="UWJD01000002">
    <property type="protein sequence ID" value="VCT84973.1"/>
    <property type="molecule type" value="Genomic_DNA"/>
</dbReference>
<evidence type="ECO:0000313" key="3">
    <source>
        <dbReference type="EMBL" id="VCT84973.1"/>
    </source>
</evidence>
<organism evidence="3 4">
    <name type="scientific">Clostridium neonatale</name>
    <dbReference type="NCBI Taxonomy" id="137838"/>
    <lineage>
        <taxon>Bacteria</taxon>
        <taxon>Bacillati</taxon>
        <taxon>Bacillota</taxon>
        <taxon>Clostridia</taxon>
        <taxon>Eubacteriales</taxon>
        <taxon>Clostridiaceae</taxon>
        <taxon>Clostridium</taxon>
    </lineage>
</organism>
<dbReference type="Proteomes" id="UP001189143">
    <property type="component" value="Unassembled WGS sequence"/>
</dbReference>
<proteinExistence type="predicted"/>
<evidence type="ECO:0000313" key="2">
    <source>
        <dbReference type="EMBL" id="CAI3556309.1"/>
    </source>
</evidence>